<dbReference type="Proteomes" id="UP001172911">
    <property type="component" value="Unassembled WGS sequence"/>
</dbReference>
<reference evidence="1" key="1">
    <citation type="journal article" date="2023" name="J. Hazard. Mater.">
        <title>Anaerobic biodegradation of pyrene and benzo[a]pyrene by a new sulfate-reducing Desulforamulus aquiferis strain DSA.</title>
        <authorList>
            <person name="Zhang Z."/>
            <person name="Sun J."/>
            <person name="Gong X."/>
            <person name="Wang C."/>
            <person name="Wang H."/>
        </authorList>
    </citation>
    <scope>NUCLEOTIDE SEQUENCE</scope>
    <source>
        <strain evidence="1">DSA</strain>
    </source>
</reference>
<comment type="caution">
    <text evidence="1">The sequence shown here is derived from an EMBL/GenBank/DDBJ whole genome shotgun (WGS) entry which is preliminary data.</text>
</comment>
<gene>
    <name evidence="1" type="ORF">P6N53_04785</name>
</gene>
<evidence type="ECO:0000313" key="2">
    <source>
        <dbReference type="Proteomes" id="UP001172911"/>
    </source>
</evidence>
<name>A0AAW7ZB09_9FIRM</name>
<protein>
    <submittedName>
        <fullName evidence="1">Uncharacterized protein</fullName>
    </submittedName>
</protein>
<sequence>MSSETSCGCHKPRKVSKGLMTRVANYIRDKSVDGICVKSIADIADEMGLLLPSILVDVIEQLEKKGTIQVRNRGQELTDISTFVFIGDNELTKLLSTAAIMSQDLEASLGDNKEFMEFKSKVNEMINIMEQQTKEVLEFQAFKSGVVKQIEAQDGVYHIISRTKLKLI</sequence>
<dbReference type="RefSeq" id="WP_304541585.1">
    <property type="nucleotide sequence ID" value="NZ_JARPTC010000005.1"/>
</dbReference>
<organism evidence="1 2">
    <name type="scientific">Desulforamulus aquiferis</name>
    <dbReference type="NCBI Taxonomy" id="1397668"/>
    <lineage>
        <taxon>Bacteria</taxon>
        <taxon>Bacillati</taxon>
        <taxon>Bacillota</taxon>
        <taxon>Clostridia</taxon>
        <taxon>Eubacteriales</taxon>
        <taxon>Peptococcaceae</taxon>
        <taxon>Desulforamulus</taxon>
    </lineage>
</organism>
<accession>A0AAW7ZB09</accession>
<keyword evidence="2" id="KW-1185">Reference proteome</keyword>
<proteinExistence type="predicted"/>
<dbReference type="AlphaFoldDB" id="A0AAW7ZB09"/>
<dbReference type="EMBL" id="JARPTC010000005">
    <property type="protein sequence ID" value="MDO7786536.1"/>
    <property type="molecule type" value="Genomic_DNA"/>
</dbReference>
<evidence type="ECO:0000313" key="1">
    <source>
        <dbReference type="EMBL" id="MDO7786536.1"/>
    </source>
</evidence>
<reference evidence="1" key="2">
    <citation type="submission" date="2023-03" db="EMBL/GenBank/DDBJ databases">
        <authorList>
            <person name="Zhang Z."/>
        </authorList>
    </citation>
    <scope>NUCLEOTIDE SEQUENCE</scope>
    <source>
        <strain evidence="1">DSA</strain>
    </source>
</reference>